<evidence type="ECO:0000256" key="1">
    <source>
        <dbReference type="ARBA" id="ARBA00022801"/>
    </source>
</evidence>
<dbReference type="Proteomes" id="UP000256379">
    <property type="component" value="Unassembled WGS sequence"/>
</dbReference>
<name>A0A3D8IPP6_9HELI</name>
<sequence>MALREIFYKQENINISYKTINNKAQKNMIFLHGWGSNKELMEMSFMNNFKDFNHIYIDLPGFGGSSTEFFLDTYDYAKIIEIFLKEISINNETHQDIVVGHSFGGKIALLLHYDIILLSSAGILLPKPFSVRCKILFSKILKYSKINQNFLRAKDAHNLTPIMYEIFKCVVNEDFSQVYANFKYKATIFWGRQDSATPLVAYEKICTFLPTAHKHILDGDHYFFLKQADKIEQLYYEDIKK</sequence>
<accession>A0A3D8IPP6</accession>
<dbReference type="AlphaFoldDB" id="A0A3D8IPP6"/>
<evidence type="ECO:0000313" key="4">
    <source>
        <dbReference type="Proteomes" id="UP000256379"/>
    </source>
</evidence>
<organism evidence="3 4">
    <name type="scientific">Helicobacter didelphidarum</name>
    <dbReference type="NCBI Taxonomy" id="2040648"/>
    <lineage>
        <taxon>Bacteria</taxon>
        <taxon>Pseudomonadati</taxon>
        <taxon>Campylobacterota</taxon>
        <taxon>Epsilonproteobacteria</taxon>
        <taxon>Campylobacterales</taxon>
        <taxon>Helicobacteraceae</taxon>
        <taxon>Helicobacter</taxon>
    </lineage>
</organism>
<dbReference type="EMBL" id="NXLQ01000002">
    <property type="protein sequence ID" value="RDU67073.1"/>
    <property type="molecule type" value="Genomic_DNA"/>
</dbReference>
<dbReference type="PRINTS" id="PR00111">
    <property type="entry name" value="ABHYDROLASE"/>
</dbReference>
<dbReference type="Pfam" id="PF12697">
    <property type="entry name" value="Abhydrolase_6"/>
    <property type="match status" value="1"/>
</dbReference>
<dbReference type="GO" id="GO:0016020">
    <property type="term" value="C:membrane"/>
    <property type="evidence" value="ECO:0007669"/>
    <property type="project" value="TreeGrafter"/>
</dbReference>
<reference evidence="3 4" key="1">
    <citation type="submission" date="2018-04" db="EMBL/GenBank/DDBJ databases">
        <title>Novel Campyloabacter and Helicobacter Species and Strains.</title>
        <authorList>
            <person name="Mannion A.J."/>
            <person name="Shen Z."/>
            <person name="Fox J.G."/>
        </authorList>
    </citation>
    <scope>NUCLEOTIDE SEQUENCE [LARGE SCALE GENOMIC DNA]</scope>
    <source>
        <strain evidence="3 4">MIT 17-337</strain>
    </source>
</reference>
<dbReference type="SUPFAM" id="SSF53474">
    <property type="entry name" value="alpha/beta-Hydrolases"/>
    <property type="match status" value="1"/>
</dbReference>
<dbReference type="InterPro" id="IPR050266">
    <property type="entry name" value="AB_hydrolase_sf"/>
</dbReference>
<protein>
    <submittedName>
        <fullName evidence="3">Alpha/beta hydrolase</fullName>
    </submittedName>
</protein>
<dbReference type="PANTHER" id="PTHR43798">
    <property type="entry name" value="MONOACYLGLYCEROL LIPASE"/>
    <property type="match status" value="1"/>
</dbReference>
<keyword evidence="1 3" id="KW-0378">Hydrolase</keyword>
<dbReference type="Gene3D" id="3.40.50.1820">
    <property type="entry name" value="alpha/beta hydrolase"/>
    <property type="match status" value="1"/>
</dbReference>
<evidence type="ECO:0000259" key="2">
    <source>
        <dbReference type="Pfam" id="PF12697"/>
    </source>
</evidence>
<proteinExistence type="predicted"/>
<dbReference type="InterPro" id="IPR000073">
    <property type="entry name" value="AB_hydrolase_1"/>
</dbReference>
<gene>
    <name evidence="3" type="ORF">CQA53_02095</name>
</gene>
<comment type="caution">
    <text evidence="3">The sequence shown here is derived from an EMBL/GenBank/DDBJ whole genome shotgun (WGS) entry which is preliminary data.</text>
</comment>
<evidence type="ECO:0000313" key="3">
    <source>
        <dbReference type="EMBL" id="RDU67073.1"/>
    </source>
</evidence>
<keyword evidence="4" id="KW-1185">Reference proteome</keyword>
<dbReference type="PANTHER" id="PTHR43798:SF31">
    <property type="entry name" value="AB HYDROLASE SUPERFAMILY PROTEIN YCLE"/>
    <property type="match status" value="1"/>
</dbReference>
<dbReference type="RefSeq" id="WP_115542368.1">
    <property type="nucleotide sequence ID" value="NZ_NXLQ01000002.1"/>
</dbReference>
<feature type="domain" description="AB hydrolase-1" evidence="2">
    <location>
        <begin position="29"/>
        <end position="123"/>
    </location>
</feature>
<dbReference type="GO" id="GO:0016787">
    <property type="term" value="F:hydrolase activity"/>
    <property type="evidence" value="ECO:0007669"/>
    <property type="project" value="UniProtKB-KW"/>
</dbReference>
<dbReference type="OrthoDB" id="9808398at2"/>
<dbReference type="InterPro" id="IPR029058">
    <property type="entry name" value="AB_hydrolase_fold"/>
</dbReference>